<evidence type="ECO:0000256" key="3">
    <source>
        <dbReference type="ARBA" id="ARBA00011245"/>
    </source>
</evidence>
<dbReference type="OrthoDB" id="9758871at2"/>
<keyword evidence="10 11" id="KW-0456">Lyase</keyword>
<dbReference type="GO" id="GO:0019543">
    <property type="term" value="P:propionate catabolic process"/>
    <property type="evidence" value="ECO:0007669"/>
    <property type="project" value="TreeGrafter"/>
</dbReference>
<dbReference type="FunFam" id="3.40.449.10:FF:000005">
    <property type="entry name" value="Phosphoenolpyruvate carboxykinase [GTP]"/>
    <property type="match status" value="1"/>
</dbReference>
<comment type="function">
    <text evidence="11">Catalyzes the conversion of oxaloacetate (OAA) to phosphoenolpyruvate (PEP), the rate-limiting step in the metabolic pathway that produces glucose from lactate and other precursors derived from the citric acid cycle.</text>
</comment>
<feature type="binding site" evidence="11">
    <location>
        <begin position="213"/>
        <end position="215"/>
    </location>
    <ligand>
        <name>substrate</name>
    </ligand>
</feature>
<dbReference type="GO" id="GO:0006107">
    <property type="term" value="P:oxaloacetate metabolic process"/>
    <property type="evidence" value="ECO:0007669"/>
    <property type="project" value="TreeGrafter"/>
</dbReference>
<dbReference type="NCBIfam" id="NF003253">
    <property type="entry name" value="PRK04210.1"/>
    <property type="match status" value="1"/>
</dbReference>
<dbReference type="InterPro" id="IPR008209">
    <property type="entry name" value="PEP_carboxykinase_GTP"/>
</dbReference>
<evidence type="ECO:0000256" key="5">
    <source>
        <dbReference type="ARBA" id="ARBA00022723"/>
    </source>
</evidence>
<feature type="binding site" evidence="11">
    <location>
        <begin position="379"/>
        <end position="381"/>
    </location>
    <ligand>
        <name>substrate</name>
    </ligand>
</feature>
<evidence type="ECO:0000256" key="9">
    <source>
        <dbReference type="ARBA" id="ARBA00023211"/>
    </source>
</evidence>
<keyword evidence="15" id="KW-1185">Reference proteome</keyword>
<feature type="binding site" evidence="11">
    <location>
        <begin position="507"/>
        <end position="510"/>
    </location>
    <ligand>
        <name>GTP</name>
        <dbReference type="ChEBI" id="CHEBI:37565"/>
    </ligand>
</feature>
<accession>A0A5R8YUY6</accession>
<comment type="subcellular location">
    <subcellularLocation>
        <location evidence="11">Cytoplasm</location>
    </subcellularLocation>
</comment>
<name>A0A5R8YUY6_9ACTN</name>
<evidence type="ECO:0000256" key="1">
    <source>
        <dbReference type="ARBA" id="ARBA00004742"/>
    </source>
</evidence>
<comment type="pathway">
    <text evidence="1 11">Carbohydrate biosynthesis; gluconeogenesis.</text>
</comment>
<dbReference type="GO" id="GO:0016301">
    <property type="term" value="F:kinase activity"/>
    <property type="evidence" value="ECO:0007669"/>
    <property type="project" value="UniProtKB-KW"/>
</dbReference>
<dbReference type="GO" id="GO:0006094">
    <property type="term" value="P:gluconeogenesis"/>
    <property type="evidence" value="ECO:0007669"/>
    <property type="project" value="UniProtKB-UniRule"/>
</dbReference>
<dbReference type="GO" id="GO:0046327">
    <property type="term" value="P:glycerol biosynthetic process from pyruvate"/>
    <property type="evidence" value="ECO:0007669"/>
    <property type="project" value="TreeGrafter"/>
</dbReference>
<comment type="similarity">
    <text evidence="2 11">Belongs to the phosphoenolpyruvate carboxykinase [GTP] family.</text>
</comment>
<gene>
    <name evidence="11" type="primary">pckG</name>
    <name evidence="14" type="ORF">FED44_20970</name>
</gene>
<dbReference type="InterPro" id="IPR035078">
    <property type="entry name" value="PEP_carboxykinase_GTP_N"/>
</dbReference>
<evidence type="ECO:0000256" key="7">
    <source>
        <dbReference type="ARBA" id="ARBA00022793"/>
    </source>
</evidence>
<evidence type="ECO:0000256" key="4">
    <source>
        <dbReference type="ARBA" id="ARBA00022432"/>
    </source>
</evidence>
<evidence type="ECO:0000256" key="2">
    <source>
        <dbReference type="ARBA" id="ARBA00005796"/>
    </source>
</evidence>
<protein>
    <recommendedName>
        <fullName evidence="11">Phosphoenolpyruvate carboxykinase [GTP]</fullName>
        <shortName evidence="11">PEP carboxykinase</shortName>
        <shortName evidence="11">PEPCK</shortName>
        <ecNumber evidence="11">4.1.1.32</ecNumber>
    </recommendedName>
    <alternativeName>
        <fullName evidence="11">GTP-dependent phosphoenolpyruvate carboxykinase</fullName>
        <shortName evidence="11">GTP-PEPCK</shortName>
    </alternativeName>
</protein>
<feature type="binding site" evidence="11">
    <location>
        <begin position="265"/>
        <end position="270"/>
    </location>
    <ligand>
        <name>GTP</name>
        <dbReference type="ChEBI" id="CHEBI:37565"/>
    </ligand>
</feature>
<organism evidence="14 15">
    <name type="scientific">Microbispora triticiradicis</name>
    <dbReference type="NCBI Taxonomy" id="2200763"/>
    <lineage>
        <taxon>Bacteria</taxon>
        <taxon>Bacillati</taxon>
        <taxon>Actinomycetota</taxon>
        <taxon>Actinomycetes</taxon>
        <taxon>Streptosporangiales</taxon>
        <taxon>Streptosporangiaceae</taxon>
        <taxon>Microbispora</taxon>
    </lineage>
</organism>
<dbReference type="Gene3D" id="3.40.449.10">
    <property type="entry name" value="Phosphoenolpyruvate Carboxykinase, domain 1"/>
    <property type="match status" value="1"/>
</dbReference>
<keyword evidence="7 11" id="KW-0210">Decarboxylase</keyword>
<evidence type="ECO:0000259" key="12">
    <source>
        <dbReference type="Pfam" id="PF00821"/>
    </source>
</evidence>
<feature type="binding site" evidence="11">
    <location>
        <position position="381"/>
    </location>
    <ligand>
        <name>GTP</name>
        <dbReference type="ChEBI" id="CHEBI:37565"/>
    </ligand>
</feature>
<evidence type="ECO:0000256" key="11">
    <source>
        <dbReference type="HAMAP-Rule" id="MF_00452"/>
    </source>
</evidence>
<dbReference type="HAMAP" id="MF_00452">
    <property type="entry name" value="PEPCK_GTP"/>
    <property type="match status" value="1"/>
</dbReference>
<dbReference type="GO" id="GO:0042594">
    <property type="term" value="P:response to starvation"/>
    <property type="evidence" value="ECO:0007669"/>
    <property type="project" value="TreeGrafter"/>
</dbReference>
<keyword evidence="4 11" id="KW-0312">Gluconeogenesis</keyword>
<comment type="cofactor">
    <cofactor evidence="11">
        <name>Mn(2+)</name>
        <dbReference type="ChEBI" id="CHEBI:29035"/>
    </cofactor>
    <text evidence="11">Binds 1 Mn(2+) ion per subunit.</text>
</comment>
<dbReference type="SUPFAM" id="SSF53795">
    <property type="entry name" value="PEP carboxykinase-like"/>
    <property type="match status" value="1"/>
</dbReference>
<feature type="binding site" evidence="11">
    <location>
        <position position="412"/>
    </location>
    <ligand>
        <name>GTP</name>
        <dbReference type="ChEBI" id="CHEBI:37565"/>
    </ligand>
</feature>
<feature type="domain" description="Phosphoenolpyruvate carboxykinase GTP-utilising N-terminal" evidence="13">
    <location>
        <begin position="17"/>
        <end position="234"/>
    </location>
</feature>
<feature type="domain" description="Phosphoenolpyruvate carboxykinase C-terminal P-loop" evidence="12">
    <location>
        <begin position="238"/>
        <end position="593"/>
    </location>
</feature>
<comment type="subunit">
    <text evidence="3 11">Monomer.</text>
</comment>
<dbReference type="GO" id="GO:0030145">
    <property type="term" value="F:manganese ion binding"/>
    <property type="evidence" value="ECO:0007669"/>
    <property type="project" value="UniProtKB-UniRule"/>
</dbReference>
<dbReference type="InterPro" id="IPR013035">
    <property type="entry name" value="PEP_carboxykinase_C"/>
</dbReference>
<evidence type="ECO:0000259" key="13">
    <source>
        <dbReference type="Pfam" id="PF17297"/>
    </source>
</evidence>
<dbReference type="EC" id="4.1.1.32" evidence="11"/>
<dbReference type="Gene3D" id="3.90.228.20">
    <property type="match status" value="1"/>
</dbReference>
<dbReference type="EMBL" id="VANP01000008">
    <property type="protein sequence ID" value="TLP57191.1"/>
    <property type="molecule type" value="Genomic_DNA"/>
</dbReference>
<dbReference type="PANTHER" id="PTHR11561">
    <property type="entry name" value="PHOSPHOENOLPYRUVATE CARBOXYKINASE"/>
    <property type="match status" value="1"/>
</dbReference>
<comment type="catalytic activity">
    <reaction evidence="11">
        <text>oxaloacetate + GTP = phosphoenolpyruvate + GDP + CO2</text>
        <dbReference type="Rhea" id="RHEA:10388"/>
        <dbReference type="ChEBI" id="CHEBI:16452"/>
        <dbReference type="ChEBI" id="CHEBI:16526"/>
        <dbReference type="ChEBI" id="CHEBI:37565"/>
        <dbReference type="ChEBI" id="CHEBI:58189"/>
        <dbReference type="ChEBI" id="CHEBI:58702"/>
        <dbReference type="EC" id="4.1.1.32"/>
    </reaction>
</comment>
<proteinExistence type="inferred from homology"/>
<sequence>MSVDVPTPTTHSDLAAWVSRIAELTQPDRVEWCDGSEAEWTRLTNLLVEQGTFRRLAKRPNSFHAASDPGDVARVEDRTFICSEREEDAGPTNNWIAPDEMRETFATLFRGCMRGRTMYVVPFCMGPLGGDLSQLGVEITDSPYVVVSMRIMTRMGEEALRLIEERNDFVRAVHSVGAPLEPGQADVPWPCSRTKYISHFPETREIWSYGSGYGGNALLGKKCFALRIASVMARDEGWLAEHMLILKLTPPEGEARYIAAAFPSACGKTNLAMLQPTIPGWKVETIGDDIAWMRFGADGRLYAINPEAGFFGVAPGTGQTTNANAIETLWGNSVFTNVALTDDGDVWWEGLTDEPPAHLTDWKGRDWTPGSGEPAAHPNARFTTPAEQCPTIAPEWQDPAGVPISAILFGGRRATAVPLVTESLSWRHGVFLGANVASEKTAAAEGRVGELRRDPFAMLPFCGYNMGDYFAHWIGVGESADPEKLPRIYYVNWFRKDADGRFLWPGFGENSRVLKWIVERLNGVAGAVPTPIGNVPDAIDTEGLGIAPGDMELLLGVDPEVWREEAALIPPHFETFGDHMPKELWDEYHALVERLG</sequence>
<dbReference type="InterPro" id="IPR008210">
    <property type="entry name" value="PEP_carboxykinase_N"/>
</dbReference>
<dbReference type="CDD" id="cd00819">
    <property type="entry name" value="PEPCK_GTP"/>
    <property type="match status" value="1"/>
</dbReference>
<dbReference type="SUPFAM" id="SSF68923">
    <property type="entry name" value="PEP carboxykinase N-terminal domain"/>
    <property type="match status" value="1"/>
</dbReference>
<feature type="binding site" evidence="11">
    <location>
        <position position="242"/>
    </location>
    <ligand>
        <name>Mn(2+)</name>
        <dbReference type="ChEBI" id="CHEBI:29035"/>
    </ligand>
</feature>
<keyword evidence="6 11" id="KW-0547">Nucleotide-binding</keyword>
<dbReference type="UniPathway" id="UPA00138"/>
<dbReference type="GO" id="GO:0033993">
    <property type="term" value="P:response to lipid"/>
    <property type="evidence" value="ECO:0007669"/>
    <property type="project" value="TreeGrafter"/>
</dbReference>
<feature type="binding site" evidence="11">
    <location>
        <position position="222"/>
    </location>
    <ligand>
        <name>Mn(2+)</name>
        <dbReference type="ChEBI" id="CHEBI:29035"/>
    </ligand>
</feature>
<dbReference type="GO" id="GO:0004613">
    <property type="term" value="F:phosphoenolpyruvate carboxykinase (GTP) activity"/>
    <property type="evidence" value="ECO:0007669"/>
    <property type="project" value="UniProtKB-UniRule"/>
</dbReference>
<dbReference type="Pfam" id="PF00821">
    <property type="entry name" value="PEPCK_GTP"/>
    <property type="match status" value="1"/>
</dbReference>
<dbReference type="AlphaFoldDB" id="A0A5R8YUY6"/>
<dbReference type="GO" id="GO:0005829">
    <property type="term" value="C:cytosol"/>
    <property type="evidence" value="ECO:0007669"/>
    <property type="project" value="TreeGrafter"/>
</dbReference>
<feature type="binding site" evidence="11">
    <location>
        <position position="289"/>
    </location>
    <ligand>
        <name>Mn(2+)</name>
        <dbReference type="ChEBI" id="CHEBI:29035"/>
    </ligand>
</feature>
<dbReference type="GO" id="GO:0005525">
    <property type="term" value="F:GTP binding"/>
    <property type="evidence" value="ECO:0007669"/>
    <property type="project" value="UniProtKB-UniRule"/>
</dbReference>
<dbReference type="Gene3D" id="2.170.8.10">
    <property type="entry name" value="Phosphoenolpyruvate Carboxykinase, domain 2"/>
    <property type="match status" value="1"/>
</dbReference>
<reference evidence="14" key="1">
    <citation type="submission" date="2019-05" db="EMBL/GenBank/DDBJ databases">
        <title>Isolation, diversity and antifungal activity of Actinobacteria from wheat.</title>
        <authorList>
            <person name="Yu B."/>
        </authorList>
    </citation>
    <scope>NUCLEOTIDE SEQUENCE [LARGE SCALE GENOMIC DNA]</scope>
    <source>
        <strain evidence="14">NEAU-HEGS1-5</strain>
    </source>
</reference>
<dbReference type="PROSITE" id="PS00505">
    <property type="entry name" value="PEPCK_GTP"/>
    <property type="match status" value="1"/>
</dbReference>
<feature type="binding site" evidence="11">
    <location>
        <position position="74"/>
    </location>
    <ligand>
        <name>substrate</name>
    </ligand>
</feature>
<dbReference type="PANTHER" id="PTHR11561:SF0">
    <property type="entry name" value="PHOSPHOENOLPYRUVATE CARBOXYKINASE [GTP]-RELATED"/>
    <property type="match status" value="1"/>
</dbReference>
<keyword evidence="8 11" id="KW-0342">GTP-binding</keyword>
<keyword evidence="11" id="KW-0963">Cytoplasm</keyword>
<feature type="binding site" evidence="11">
    <location>
        <position position="264"/>
    </location>
    <ligand>
        <name>substrate</name>
    </ligand>
</feature>
<evidence type="ECO:0000313" key="14">
    <source>
        <dbReference type="EMBL" id="TLP57191.1"/>
    </source>
</evidence>
<dbReference type="Pfam" id="PF17297">
    <property type="entry name" value="PEPCK_N"/>
    <property type="match status" value="1"/>
</dbReference>
<dbReference type="InterPro" id="IPR035077">
    <property type="entry name" value="PEP_carboxykinase_GTP_C"/>
</dbReference>
<evidence type="ECO:0000313" key="15">
    <source>
        <dbReference type="Proteomes" id="UP000309033"/>
    </source>
</evidence>
<feature type="active site" evidence="11">
    <location>
        <position position="266"/>
    </location>
</feature>
<dbReference type="PIRSF" id="PIRSF001348">
    <property type="entry name" value="PEP_carboxykinase_GTP"/>
    <property type="match status" value="1"/>
</dbReference>
<dbReference type="InterPro" id="IPR018091">
    <property type="entry name" value="PEP_carboxykin_GTP_CS"/>
</dbReference>
<comment type="caution">
    <text evidence="14">The sequence shown here is derived from an EMBL/GenBank/DDBJ whole genome shotgun (WGS) entry which is preliminary data.</text>
</comment>
<evidence type="ECO:0000256" key="10">
    <source>
        <dbReference type="ARBA" id="ARBA00023239"/>
    </source>
</evidence>
<keyword evidence="9 11" id="KW-0464">Manganese</keyword>
<keyword evidence="5 11" id="KW-0479">Metal-binding</keyword>
<dbReference type="GO" id="GO:0071333">
    <property type="term" value="P:cellular response to glucose stimulus"/>
    <property type="evidence" value="ECO:0007669"/>
    <property type="project" value="TreeGrafter"/>
</dbReference>
<evidence type="ECO:0000256" key="6">
    <source>
        <dbReference type="ARBA" id="ARBA00022741"/>
    </source>
</evidence>
<evidence type="ECO:0000256" key="8">
    <source>
        <dbReference type="ARBA" id="ARBA00023134"/>
    </source>
</evidence>
<dbReference type="Proteomes" id="UP000309033">
    <property type="component" value="Unassembled WGS sequence"/>
</dbReference>